<dbReference type="InterPro" id="IPR001341">
    <property type="entry name" value="Asp_kinase"/>
</dbReference>
<dbReference type="InterPro" id="IPR045865">
    <property type="entry name" value="ACT-like_dom_sf"/>
</dbReference>
<dbReference type="InterPro" id="IPR018042">
    <property type="entry name" value="Aspartate_kinase_CS"/>
</dbReference>
<evidence type="ECO:0000313" key="8">
    <source>
        <dbReference type="EMBL" id="CAK7914526.1"/>
    </source>
</evidence>
<evidence type="ECO:0000256" key="2">
    <source>
        <dbReference type="ARBA" id="ARBA00022679"/>
    </source>
</evidence>
<keyword evidence="4 6" id="KW-0418">Kinase</keyword>
<dbReference type="Gene3D" id="3.40.1160.10">
    <property type="entry name" value="Acetylglutamate kinase-like"/>
    <property type="match status" value="1"/>
</dbReference>
<comment type="catalytic activity">
    <reaction evidence="6">
        <text>L-aspartate + ATP = 4-phospho-L-aspartate + ADP</text>
        <dbReference type="Rhea" id="RHEA:23776"/>
        <dbReference type="ChEBI" id="CHEBI:29991"/>
        <dbReference type="ChEBI" id="CHEBI:30616"/>
        <dbReference type="ChEBI" id="CHEBI:57535"/>
        <dbReference type="ChEBI" id="CHEBI:456216"/>
        <dbReference type="EC" id="2.7.2.4"/>
    </reaction>
</comment>
<name>A0ABP0EG90_9ASCO</name>
<reference evidence="8 9" key="1">
    <citation type="submission" date="2024-01" db="EMBL/GenBank/DDBJ databases">
        <authorList>
            <consortium name="Genoscope - CEA"/>
            <person name="William W."/>
        </authorList>
    </citation>
    <scope>NUCLEOTIDE SEQUENCE [LARGE SCALE GENOMIC DNA]</scope>
    <source>
        <strain evidence="8 9">29B2s-10</strain>
    </source>
</reference>
<dbReference type="InterPro" id="IPR002912">
    <property type="entry name" value="ACT_dom"/>
</dbReference>
<dbReference type="PROSITE" id="PS51671">
    <property type="entry name" value="ACT"/>
    <property type="match status" value="1"/>
</dbReference>
<sequence length="532" mass="58660">MSLENSYNSVLDLQDPNMISRSSGWIVQKFGGTSVGKFPEGIVDNIVKVFNQRSRVAVVCSARSSNTKSEGTTSRLIRSADLASENGDYQTLLRVIEQDHVDNARNKIKSEVIQNKLVADTKHEIERAEELLKACQVIGEISPRTLDLIMSIGEKLSCLFMAALMNDRGVRAKYIDLSDIIPLDYDFANGFDDDFYGFLAKSMARLVEDDDQEVVPVLTGYFGTVPGGLLNGVGRGYTDLCAALLAVGTSSEELQIWKEVDGIFTADPRKVPNARCLESVTPEEAAELTYYGSEVIHPFTMEQVIKAKIPIRIKNVVNPTGAGTIIYPDNVARRGEDTPPHPPVAYETLSSVYIATHRKRSATAITAKQDIVVINVHSNKKTLSHGFLAHIFTTLDNYKLVVDLISTSEVHVSMALQIQPDQSQALKHALKELNRMGTVDVTRKMTIISLVGKQMVNFIGIAGNMFKVLADEKINIEMISQGANEINISAVINEKDTLRALQSIHAKLLEGKYDLEETQSAVDLRLEALKMS</sequence>
<organism evidence="8 9">
    <name type="scientific">[Candida] anglica</name>
    <dbReference type="NCBI Taxonomy" id="148631"/>
    <lineage>
        <taxon>Eukaryota</taxon>
        <taxon>Fungi</taxon>
        <taxon>Dikarya</taxon>
        <taxon>Ascomycota</taxon>
        <taxon>Saccharomycotina</taxon>
        <taxon>Pichiomycetes</taxon>
        <taxon>Debaryomycetaceae</taxon>
        <taxon>Kurtzmaniella</taxon>
    </lineage>
</organism>
<feature type="domain" description="ACT" evidence="7">
    <location>
        <begin position="450"/>
        <end position="522"/>
    </location>
</feature>
<dbReference type="PANTHER" id="PTHR21499">
    <property type="entry name" value="ASPARTATE KINASE"/>
    <property type="match status" value="1"/>
</dbReference>
<dbReference type="SUPFAM" id="SSF55021">
    <property type="entry name" value="ACT-like"/>
    <property type="match status" value="2"/>
</dbReference>
<evidence type="ECO:0000256" key="4">
    <source>
        <dbReference type="ARBA" id="ARBA00022777"/>
    </source>
</evidence>
<dbReference type="PANTHER" id="PTHR21499:SF59">
    <property type="entry name" value="ASPARTOKINASE"/>
    <property type="match status" value="1"/>
</dbReference>
<protein>
    <recommendedName>
        <fullName evidence="6">Aspartokinase</fullName>
        <ecNumber evidence="6">2.7.2.4</ecNumber>
    </recommendedName>
</protein>
<evidence type="ECO:0000256" key="5">
    <source>
        <dbReference type="ARBA" id="ARBA00022840"/>
    </source>
</evidence>
<accession>A0ABP0EG90</accession>
<dbReference type="Gene3D" id="3.30.70.260">
    <property type="match status" value="2"/>
</dbReference>
<comment type="similarity">
    <text evidence="1 6">Belongs to the aspartokinase family.</text>
</comment>
<dbReference type="InterPro" id="IPR036393">
    <property type="entry name" value="AceGlu_kinase-like_sf"/>
</dbReference>
<dbReference type="Proteomes" id="UP001497600">
    <property type="component" value="Chromosome F"/>
</dbReference>
<dbReference type="Pfam" id="PF00696">
    <property type="entry name" value="AA_kinase"/>
    <property type="match status" value="1"/>
</dbReference>
<keyword evidence="9" id="KW-1185">Reference proteome</keyword>
<dbReference type="EMBL" id="OZ004258">
    <property type="protein sequence ID" value="CAK7914526.1"/>
    <property type="molecule type" value="Genomic_DNA"/>
</dbReference>
<dbReference type="PROSITE" id="PS00324">
    <property type="entry name" value="ASPARTOKINASE"/>
    <property type="match status" value="1"/>
</dbReference>
<keyword evidence="2 6" id="KW-0808">Transferase</keyword>
<evidence type="ECO:0000256" key="1">
    <source>
        <dbReference type="ARBA" id="ARBA00010122"/>
    </source>
</evidence>
<evidence type="ECO:0000313" key="9">
    <source>
        <dbReference type="Proteomes" id="UP001497600"/>
    </source>
</evidence>
<proteinExistence type="inferred from homology"/>
<gene>
    <name evidence="8" type="ORF">CAAN4_F16820</name>
</gene>
<keyword evidence="3" id="KW-0547">Nucleotide-binding</keyword>
<dbReference type="SUPFAM" id="SSF53633">
    <property type="entry name" value="Carbamate kinase-like"/>
    <property type="match status" value="1"/>
</dbReference>
<dbReference type="EC" id="2.7.2.4" evidence="6"/>
<evidence type="ECO:0000259" key="7">
    <source>
        <dbReference type="PROSITE" id="PS51671"/>
    </source>
</evidence>
<dbReference type="Pfam" id="PF22468">
    <property type="entry name" value="ACT_9"/>
    <property type="match status" value="1"/>
</dbReference>
<evidence type="ECO:0000256" key="3">
    <source>
        <dbReference type="ARBA" id="ARBA00022741"/>
    </source>
</evidence>
<dbReference type="InterPro" id="IPR054352">
    <property type="entry name" value="ACT_Aspartokinase"/>
</dbReference>
<evidence type="ECO:0000256" key="6">
    <source>
        <dbReference type="RuleBase" id="RU003448"/>
    </source>
</evidence>
<dbReference type="NCBIfam" id="TIGR00657">
    <property type="entry name" value="asp_kinases"/>
    <property type="match status" value="1"/>
</dbReference>
<keyword evidence="5" id="KW-0067">ATP-binding</keyword>
<dbReference type="InterPro" id="IPR001048">
    <property type="entry name" value="Asp/Glu/Uridylate_kinase"/>
</dbReference>